<reference evidence="3 4" key="1">
    <citation type="submission" date="2024-02" db="EMBL/GenBank/DDBJ databases">
        <title>Herpetosiphon gulosus NBRC 112829.</title>
        <authorList>
            <person name="Ichikawa N."/>
            <person name="Katano-Makiyama Y."/>
            <person name="Hidaka K."/>
        </authorList>
    </citation>
    <scope>NUCLEOTIDE SEQUENCE [LARGE SCALE GENOMIC DNA]</scope>
    <source>
        <strain evidence="3 4">NBRC 112829</strain>
    </source>
</reference>
<sequence>MERRFRRLMQVLLVCMLAMLLVPQPYSLAAQPNQTKPNQTKPIQSNPNQTNPIQSNPIQHDAD</sequence>
<comment type="caution">
    <text evidence="3">The sequence shown here is derived from an EMBL/GenBank/DDBJ whole genome shotgun (WGS) entry which is preliminary data.</text>
</comment>
<keyword evidence="2" id="KW-0732">Signal</keyword>
<feature type="region of interest" description="Disordered" evidence="1">
    <location>
        <begin position="29"/>
        <end position="63"/>
    </location>
</feature>
<feature type="chain" id="PRO_5046068063" evidence="2">
    <location>
        <begin position="30"/>
        <end position="63"/>
    </location>
</feature>
<proteinExistence type="predicted"/>
<keyword evidence="4" id="KW-1185">Reference proteome</keyword>
<name>A0ABP9X4P7_9CHLR</name>
<organism evidence="3 4">
    <name type="scientific">Herpetosiphon gulosus</name>
    <dbReference type="NCBI Taxonomy" id="1973496"/>
    <lineage>
        <taxon>Bacteria</taxon>
        <taxon>Bacillati</taxon>
        <taxon>Chloroflexota</taxon>
        <taxon>Chloroflexia</taxon>
        <taxon>Herpetosiphonales</taxon>
        <taxon>Herpetosiphonaceae</taxon>
        <taxon>Herpetosiphon</taxon>
    </lineage>
</organism>
<evidence type="ECO:0000256" key="2">
    <source>
        <dbReference type="SAM" id="SignalP"/>
    </source>
</evidence>
<dbReference type="RefSeq" id="WP_345723959.1">
    <property type="nucleotide sequence ID" value="NZ_BAABRU010000017.1"/>
</dbReference>
<accession>A0ABP9X4P7</accession>
<feature type="compositionally biased region" description="Polar residues" evidence="1">
    <location>
        <begin position="30"/>
        <end position="63"/>
    </location>
</feature>
<protein>
    <submittedName>
        <fullName evidence="3">Uncharacterized protein</fullName>
    </submittedName>
</protein>
<evidence type="ECO:0000313" key="3">
    <source>
        <dbReference type="EMBL" id="GAA5530364.1"/>
    </source>
</evidence>
<dbReference type="EMBL" id="BAABRU010000017">
    <property type="protein sequence ID" value="GAA5530364.1"/>
    <property type="molecule type" value="Genomic_DNA"/>
</dbReference>
<gene>
    <name evidence="3" type="ORF">Hgul01_04183</name>
</gene>
<evidence type="ECO:0000256" key="1">
    <source>
        <dbReference type="SAM" id="MobiDB-lite"/>
    </source>
</evidence>
<feature type="signal peptide" evidence="2">
    <location>
        <begin position="1"/>
        <end position="29"/>
    </location>
</feature>
<evidence type="ECO:0000313" key="4">
    <source>
        <dbReference type="Proteomes" id="UP001428290"/>
    </source>
</evidence>
<dbReference type="Proteomes" id="UP001428290">
    <property type="component" value="Unassembled WGS sequence"/>
</dbReference>